<feature type="domain" description="DH" evidence="2">
    <location>
        <begin position="104"/>
        <end position="288"/>
    </location>
</feature>
<accession>A0A1X2IQA5</accession>
<protein>
    <recommendedName>
        <fullName evidence="2">DH domain-containing protein</fullName>
    </recommendedName>
</protein>
<keyword evidence="4" id="KW-1185">Reference proteome</keyword>
<dbReference type="AlphaFoldDB" id="A0A1X2IQA5"/>
<feature type="region of interest" description="Disordered" evidence="1">
    <location>
        <begin position="734"/>
        <end position="849"/>
    </location>
</feature>
<evidence type="ECO:0000313" key="4">
    <source>
        <dbReference type="Proteomes" id="UP000193560"/>
    </source>
</evidence>
<dbReference type="PROSITE" id="PS50010">
    <property type="entry name" value="DH_2"/>
    <property type="match status" value="1"/>
</dbReference>
<feature type="region of interest" description="Disordered" evidence="1">
    <location>
        <begin position="615"/>
        <end position="634"/>
    </location>
</feature>
<proteinExistence type="predicted"/>
<dbReference type="SUPFAM" id="SSF48065">
    <property type="entry name" value="DBL homology domain (DH-domain)"/>
    <property type="match status" value="1"/>
</dbReference>
<dbReference type="GO" id="GO:0005737">
    <property type="term" value="C:cytoplasm"/>
    <property type="evidence" value="ECO:0007669"/>
    <property type="project" value="TreeGrafter"/>
</dbReference>
<evidence type="ECO:0000313" key="3">
    <source>
        <dbReference type="EMBL" id="ORZ20461.1"/>
    </source>
</evidence>
<dbReference type="Proteomes" id="UP000193560">
    <property type="component" value="Unassembled WGS sequence"/>
</dbReference>
<reference evidence="3 4" key="1">
    <citation type="submission" date="2016-07" db="EMBL/GenBank/DDBJ databases">
        <title>Pervasive Adenine N6-methylation of Active Genes in Fungi.</title>
        <authorList>
            <consortium name="DOE Joint Genome Institute"/>
            <person name="Mondo S.J."/>
            <person name="Dannebaum R.O."/>
            <person name="Kuo R.C."/>
            <person name="Labutti K."/>
            <person name="Haridas S."/>
            <person name="Kuo A."/>
            <person name="Salamov A."/>
            <person name="Ahrendt S.R."/>
            <person name="Lipzen A."/>
            <person name="Sullivan W."/>
            <person name="Andreopoulos W.B."/>
            <person name="Clum A."/>
            <person name="Lindquist E."/>
            <person name="Daum C."/>
            <person name="Ramamoorthy G.K."/>
            <person name="Gryganskyi A."/>
            <person name="Culley D."/>
            <person name="Magnuson J.K."/>
            <person name="James T.Y."/>
            <person name="O'Malley M.A."/>
            <person name="Stajich J.E."/>
            <person name="Spatafora J.W."/>
            <person name="Visel A."/>
            <person name="Grigoriev I.V."/>
        </authorList>
    </citation>
    <scope>NUCLEOTIDE SEQUENCE [LARGE SCALE GENOMIC DNA]</scope>
    <source>
        <strain evidence="3 4">NRRL 1336</strain>
    </source>
</reference>
<evidence type="ECO:0000256" key="1">
    <source>
        <dbReference type="SAM" id="MobiDB-lite"/>
    </source>
</evidence>
<feature type="compositionally biased region" description="Low complexity" evidence="1">
    <location>
        <begin position="651"/>
        <end position="675"/>
    </location>
</feature>
<gene>
    <name evidence="3" type="ORF">BCR42DRAFT_408825</name>
</gene>
<comment type="caution">
    <text evidence="3">The sequence shown here is derived from an EMBL/GenBank/DDBJ whole genome shotgun (WGS) entry which is preliminary data.</text>
</comment>
<feature type="compositionally biased region" description="Polar residues" evidence="1">
    <location>
        <begin position="749"/>
        <end position="791"/>
    </location>
</feature>
<dbReference type="InterPro" id="IPR000219">
    <property type="entry name" value="DH_dom"/>
</dbReference>
<dbReference type="GO" id="GO:0005085">
    <property type="term" value="F:guanyl-nucleotide exchange factor activity"/>
    <property type="evidence" value="ECO:0007669"/>
    <property type="project" value="InterPro"/>
</dbReference>
<dbReference type="Gene3D" id="1.20.900.10">
    <property type="entry name" value="Dbl homology (DH) domain"/>
    <property type="match status" value="1"/>
</dbReference>
<dbReference type="Pfam" id="PF00621">
    <property type="entry name" value="RhoGEF"/>
    <property type="match status" value="1"/>
</dbReference>
<feature type="compositionally biased region" description="Polar residues" evidence="1">
    <location>
        <begin position="820"/>
        <end position="833"/>
    </location>
</feature>
<sequence>MPEIMTIDILLKDLGYDFNSIPATNESHLVDDEDDKLLLAQTKLPLAQRIDVVFPKSTLDDQNTSCQQLIDVLGTRYIANDHSTLNSDDNKVPLQHKYEQNDQLRLERFDELLKTEENYIRKLQPLVNTIVKPLKVSCAKDKHPVLKQYMCTNIFLNLEQILDLHQQFLKDLKTHPKDDFATLCSIYMGKMDRYRRYLLKVNDAHELHTTEYQKNQMYRSFIIKATTNPVFQKLRFENLLDEPWKRITAYVVLLEEIRNYTPKDHPDFAKLTDAFTKINTVASVRDDLPTMLATKSHDLYLSIRKAPCHLIKQSRSLVTHMDAVEINGITGKVSRHVTIFLFCDKIMVASRSSHAKGSDICGETTSGSSPLTNLVPKKKKDLDFKFCGWIGLQHIDLIQGPSDLPGSIMVRTFPDFQDSITETATGYEKYFKKGTRTFAYQAEPSCTIPVDFMKKRDSFVDAFYKAQAIQRQYGNQDATYHRVWKSHQVYSNVYDQETYAKTEIKNNVATIFLEKDSEVDIPSFLNSNQSSPWIVALVRPGSQGLKLNIWSKVSLSCNNGQQSYQQQSDQTVSTERSNGKTLDFADVFWSNVVKYERKLQCSCTYRLMNEGLDEQEMRPRHRSHSRSRTSMYRSSSISSISRFFGRSRSQSPFSSSASSSSTPHLTLSPSKSTPLKNKEQDDSTTRNRRPRAHSLSNDSNCLNTKTKSTTTTRRRKLSFDTSFFKFDIKPTINTSVSSSSTTTQHQQQPKSFTQKCQIPSPQTHIQQLQNSIRRASLSHNSKQHQATTSPTAARPIPVPSISYSPGPPSLHPTELPSPNVYPSNRQMYRSTDYSSSSPSPSPSPPPLMVNKYAKQRQLGEKLDAIYHDMTGIDRLILADQQQSRHISDPLIGRPPSRTNSCTPVSTPSSYQQHRESFGTTSSRSSSYTNTFSSYASQSSRSSVSLEELDAVKGYGPPPQLANMDIVPSSNNHQKDDDIVRKVMTDLANSQKRWSCKSLSSHYASAVEETNHAPRCSPGPVNSLRTTAMEEGQPVLDHVASAVDHCSYEVGLKWHFLLDKHRMLGSQVNRVADHSPSSMDTGMLSEMYQDTMNETTCFFNKINTELEEISSTVNAYRQGSKQQYQPYRTSSIDQPTYTTREADNLLTRKLKEAQIERDYWHRRTSELTNQLNEFMLRQ</sequence>
<name>A0A1X2IQA5_9FUNG</name>
<feature type="compositionally biased region" description="Polar residues" evidence="1">
    <location>
        <begin position="694"/>
        <end position="703"/>
    </location>
</feature>
<feature type="compositionally biased region" description="Low complexity" evidence="1">
    <location>
        <begin position="917"/>
        <end position="939"/>
    </location>
</feature>
<feature type="compositionally biased region" description="Low complexity" evidence="1">
    <location>
        <begin position="734"/>
        <end position="748"/>
    </location>
</feature>
<dbReference type="PANTHER" id="PTHR12673:SF159">
    <property type="entry name" value="LD03170P"/>
    <property type="match status" value="1"/>
</dbReference>
<feature type="region of interest" description="Disordered" evidence="1">
    <location>
        <begin position="651"/>
        <end position="714"/>
    </location>
</feature>
<feature type="region of interest" description="Disordered" evidence="1">
    <location>
        <begin position="885"/>
        <end position="939"/>
    </location>
</feature>
<dbReference type="OrthoDB" id="2282447at2759"/>
<evidence type="ECO:0000259" key="2">
    <source>
        <dbReference type="PROSITE" id="PS50010"/>
    </source>
</evidence>
<organism evidence="3 4">
    <name type="scientific">Absidia repens</name>
    <dbReference type="NCBI Taxonomy" id="90262"/>
    <lineage>
        <taxon>Eukaryota</taxon>
        <taxon>Fungi</taxon>
        <taxon>Fungi incertae sedis</taxon>
        <taxon>Mucoromycota</taxon>
        <taxon>Mucoromycotina</taxon>
        <taxon>Mucoromycetes</taxon>
        <taxon>Mucorales</taxon>
        <taxon>Cunninghamellaceae</taxon>
        <taxon>Absidia</taxon>
    </lineage>
</organism>
<dbReference type="CDD" id="cd00160">
    <property type="entry name" value="RhoGEF"/>
    <property type="match status" value="1"/>
</dbReference>
<dbReference type="STRING" id="90262.A0A1X2IQA5"/>
<dbReference type="SMART" id="SM00325">
    <property type="entry name" value="RhoGEF"/>
    <property type="match status" value="1"/>
</dbReference>
<dbReference type="InterPro" id="IPR051092">
    <property type="entry name" value="FYVE_RhoGEF_PH"/>
</dbReference>
<feature type="compositionally biased region" description="Polar residues" evidence="1">
    <location>
        <begin position="896"/>
        <end position="911"/>
    </location>
</feature>
<dbReference type="EMBL" id="MCGE01000006">
    <property type="protein sequence ID" value="ORZ20461.1"/>
    <property type="molecule type" value="Genomic_DNA"/>
</dbReference>
<feature type="compositionally biased region" description="Basic and acidic residues" evidence="1">
    <location>
        <begin position="676"/>
        <end position="685"/>
    </location>
</feature>
<dbReference type="PANTHER" id="PTHR12673">
    <property type="entry name" value="FACIOGENITAL DYSPLASIA PROTEIN"/>
    <property type="match status" value="1"/>
</dbReference>
<dbReference type="InterPro" id="IPR035899">
    <property type="entry name" value="DBL_dom_sf"/>
</dbReference>